<protein>
    <submittedName>
        <fullName evidence="1">Uncharacterized protein</fullName>
    </submittedName>
</protein>
<dbReference type="AlphaFoldDB" id="A0A1Q2L5Y8"/>
<evidence type="ECO:0000313" key="1">
    <source>
        <dbReference type="EMBL" id="AQQ55332.1"/>
    </source>
</evidence>
<geneLocation type="plasmid" evidence="1 2">
    <name>unnamed1</name>
</geneLocation>
<proteinExistence type="predicted"/>
<keyword evidence="2" id="KW-1185">Reference proteome</keyword>
<gene>
    <name evidence="1" type="ORF">B0X71_19350</name>
</gene>
<accession>A0A1Q2L5Y8</accession>
<dbReference type="EMBL" id="CP019641">
    <property type="protein sequence ID" value="AQQ55332.1"/>
    <property type="molecule type" value="Genomic_DNA"/>
</dbReference>
<reference evidence="1 2" key="1">
    <citation type="submission" date="2017-02" db="EMBL/GenBank/DDBJ databases">
        <title>The complete genomic sequence of a novel cold adapted crude oil-degrading bacterium Planococcus qaidamina Y42.</title>
        <authorList>
            <person name="Yang R."/>
        </authorList>
    </citation>
    <scope>NUCLEOTIDE SEQUENCE [LARGE SCALE GENOMIC DNA]</scope>
    <source>
        <strain evidence="1 2">Y42</strain>
        <plasmid evidence="1 2">unnamed1</plasmid>
    </source>
</reference>
<name>A0A1Q2L5Y8_9BACL</name>
<dbReference type="KEGG" id="pmar:B0X71_19350"/>
<dbReference type="Proteomes" id="UP000188184">
    <property type="component" value="Plasmid unnamed1"/>
</dbReference>
<sequence length="173" mass="20176">MDMHIEQFYQALEVFESLHLAKIAADYGMPREKLNQIDLYPAYEGSSNLFENFLHILNWAFDLEDCNASKAMDINEEMLMGKLKLYPSHDEGKNTLERFYDCTMLLLKNSYMRDMPEHLADEIKEDGENFILGRTDEGLVVIVGDIYDPRMFHGPLKTLLAYQKEALQRREIA</sequence>
<keyword evidence="1" id="KW-0614">Plasmid</keyword>
<dbReference type="RefSeq" id="WP_077591190.1">
    <property type="nucleotide sequence ID" value="NZ_CP019641.1"/>
</dbReference>
<evidence type="ECO:0000313" key="2">
    <source>
        <dbReference type="Proteomes" id="UP000188184"/>
    </source>
</evidence>
<organism evidence="1 2">
    <name type="scientific">Planococcus lenghuensis</name>
    <dbReference type="NCBI Taxonomy" id="2213202"/>
    <lineage>
        <taxon>Bacteria</taxon>
        <taxon>Bacillati</taxon>
        <taxon>Bacillota</taxon>
        <taxon>Bacilli</taxon>
        <taxon>Bacillales</taxon>
        <taxon>Caryophanaceae</taxon>
        <taxon>Planococcus</taxon>
    </lineage>
</organism>